<organism evidence="1 2">
    <name type="scientific">Gemmata algarum</name>
    <dbReference type="NCBI Taxonomy" id="2975278"/>
    <lineage>
        <taxon>Bacteria</taxon>
        <taxon>Pseudomonadati</taxon>
        <taxon>Planctomycetota</taxon>
        <taxon>Planctomycetia</taxon>
        <taxon>Gemmatales</taxon>
        <taxon>Gemmataceae</taxon>
        <taxon>Gemmata</taxon>
    </lineage>
</organism>
<sequence>MITRRSLLKSALLPLAPTVPLFIARSVRAAAPEKDARVLVVVEMDGGNDALNTVVPHADEAYIRLRPKLNVNPANVVKLTDGVGLHPALRPLDKLLQAGHLAVVPGVGYPNPSRSHFDSMATWHTAGLDAEARKGYGWLGRALDPSGGHLFAVGGEVPPALRGRRSSAVAFKRLEEVLLADPGAAKAGAGQTGGNDLFEFVRRQSVEAHGAAEKLASLAGSRGGATYPQTELAERLKLVAQLLKADIGARVFYAQQSGYDTHAQQQFTHSGLLGEFAGAVAAFFADLAEAKLADRVTLLSFSEFGRTIRENGSAGTDHGTVGACFVAGPSVRGGLVGAMPSLTELDAGEPKATTDFRGVYRAVLTDFMGVPADGALKAGAEVKLFR</sequence>
<evidence type="ECO:0000313" key="1">
    <source>
        <dbReference type="EMBL" id="MDY3561889.1"/>
    </source>
</evidence>
<keyword evidence="2" id="KW-1185">Reference proteome</keyword>
<dbReference type="InterPro" id="IPR010869">
    <property type="entry name" value="DUF1501"/>
</dbReference>
<protein>
    <submittedName>
        <fullName evidence="1">DUF1501 domain-containing protein</fullName>
    </submittedName>
</protein>
<evidence type="ECO:0000313" key="2">
    <source>
        <dbReference type="Proteomes" id="UP001272242"/>
    </source>
</evidence>
<dbReference type="PANTHER" id="PTHR43737">
    <property type="entry name" value="BLL7424 PROTEIN"/>
    <property type="match status" value="1"/>
</dbReference>
<comment type="caution">
    <text evidence="1">The sequence shown here is derived from an EMBL/GenBank/DDBJ whole genome shotgun (WGS) entry which is preliminary data.</text>
</comment>
<proteinExistence type="predicted"/>
<reference evidence="2" key="1">
    <citation type="journal article" date="2023" name="Mar. Drugs">
        <title>Gemmata algarum, a Novel Planctomycete Isolated from an Algal Mat, Displays Antimicrobial Activity.</title>
        <authorList>
            <person name="Kumar G."/>
            <person name="Kallscheuer N."/>
            <person name="Kashif M."/>
            <person name="Ahamad S."/>
            <person name="Jagadeeshwari U."/>
            <person name="Pannikurungottu S."/>
            <person name="Haufschild T."/>
            <person name="Kabuu M."/>
            <person name="Sasikala C."/>
            <person name="Jogler C."/>
            <person name="Ramana C."/>
        </authorList>
    </citation>
    <scope>NUCLEOTIDE SEQUENCE [LARGE SCALE GENOMIC DNA]</scope>
    <source>
        <strain evidence="2">JC673</strain>
    </source>
</reference>
<dbReference type="EMBL" id="JAXBLV010000201">
    <property type="protein sequence ID" value="MDY3561889.1"/>
    <property type="molecule type" value="Genomic_DNA"/>
</dbReference>
<dbReference type="RefSeq" id="WP_320688233.1">
    <property type="nucleotide sequence ID" value="NZ_JAXBLV010000201.1"/>
</dbReference>
<dbReference type="PANTHER" id="PTHR43737:SF1">
    <property type="entry name" value="DUF1501 DOMAIN-CONTAINING PROTEIN"/>
    <property type="match status" value="1"/>
</dbReference>
<accession>A0ABU5F3W9</accession>
<gene>
    <name evidence="1" type="ORF">R5W23_003317</name>
</gene>
<name>A0ABU5F3W9_9BACT</name>
<dbReference type="Proteomes" id="UP001272242">
    <property type="component" value="Unassembled WGS sequence"/>
</dbReference>
<dbReference type="Pfam" id="PF07394">
    <property type="entry name" value="DUF1501"/>
    <property type="match status" value="1"/>
</dbReference>